<name>A0A3A8EHB2_9GAMM</name>
<sequence>MTTLTGCVNFQTHNPIVNTQQLPTLNKVCVQENNAVDPSKEYLNIIVNRFTANKINTQVYAQQKPSDCKYTVTYEIENNKDTNTVISKAYLHLFDNGLQLHTAKYAMNDLFVFNKNKTAQEKLEPLVDELSKQ</sequence>
<dbReference type="AlphaFoldDB" id="A0A3A8EHB2"/>
<evidence type="ECO:0000313" key="1">
    <source>
        <dbReference type="EMBL" id="RKG33559.1"/>
    </source>
</evidence>
<dbReference type="Proteomes" id="UP000280405">
    <property type="component" value="Unassembled WGS sequence"/>
</dbReference>
<evidence type="ECO:0000313" key="2">
    <source>
        <dbReference type="Proteomes" id="UP000280405"/>
    </source>
</evidence>
<protein>
    <recommendedName>
        <fullName evidence="3">Lipoprotein</fullName>
    </recommendedName>
</protein>
<proteinExistence type="predicted"/>
<dbReference type="EMBL" id="RAXT01000083">
    <property type="protein sequence ID" value="RKG33559.1"/>
    <property type="molecule type" value="Genomic_DNA"/>
</dbReference>
<comment type="caution">
    <text evidence="1">The sequence shown here is derived from an EMBL/GenBank/DDBJ whole genome shotgun (WGS) entry which is preliminary data.</text>
</comment>
<gene>
    <name evidence="1" type="ORF">D7V20_17875</name>
</gene>
<keyword evidence="2" id="KW-1185">Reference proteome</keyword>
<reference evidence="1 2" key="1">
    <citation type="submission" date="2018-09" db="EMBL/GenBank/DDBJ databases">
        <title>The draft genome of Acinetobacter spp. strains.</title>
        <authorList>
            <person name="Qin J."/>
            <person name="Feng Y."/>
            <person name="Zong Z."/>
        </authorList>
    </citation>
    <scope>NUCLEOTIDE SEQUENCE [LARGE SCALE GENOMIC DNA]</scope>
    <source>
        <strain evidence="1 2">WCHAc060115</strain>
    </source>
</reference>
<organism evidence="1 2">
    <name type="scientific">Acinetobacter rongchengensis</name>
    <dbReference type="NCBI Taxonomy" id="2419601"/>
    <lineage>
        <taxon>Bacteria</taxon>
        <taxon>Pseudomonadati</taxon>
        <taxon>Pseudomonadota</taxon>
        <taxon>Gammaproteobacteria</taxon>
        <taxon>Moraxellales</taxon>
        <taxon>Moraxellaceae</taxon>
        <taxon>Acinetobacter</taxon>
    </lineage>
</organism>
<dbReference type="OrthoDB" id="6708210at2"/>
<accession>A0A3A8EHB2</accession>
<evidence type="ECO:0008006" key="3">
    <source>
        <dbReference type="Google" id="ProtNLM"/>
    </source>
</evidence>
<dbReference type="RefSeq" id="WP_120385280.1">
    <property type="nucleotide sequence ID" value="NZ_RAXT01000083.1"/>
</dbReference>